<evidence type="ECO:0000313" key="2">
    <source>
        <dbReference type="EMBL" id="MFK2853352.1"/>
    </source>
</evidence>
<dbReference type="Gene3D" id="1.20.1600.10">
    <property type="entry name" value="Outer membrane efflux proteins (OEP)"/>
    <property type="match status" value="1"/>
</dbReference>
<evidence type="ECO:0000256" key="1">
    <source>
        <dbReference type="ARBA" id="ARBA00007613"/>
    </source>
</evidence>
<dbReference type="Proteomes" id="UP001620409">
    <property type="component" value="Unassembled WGS sequence"/>
</dbReference>
<dbReference type="PANTHER" id="PTHR30203">
    <property type="entry name" value="OUTER MEMBRANE CATION EFFLUX PROTEIN"/>
    <property type="match status" value="1"/>
</dbReference>
<protein>
    <submittedName>
        <fullName evidence="2">TolC family protein</fullName>
    </submittedName>
</protein>
<organism evidence="2 3">
    <name type="scientific">Dyella humi</name>
    <dbReference type="NCBI Taxonomy" id="1770547"/>
    <lineage>
        <taxon>Bacteria</taxon>
        <taxon>Pseudomonadati</taxon>
        <taxon>Pseudomonadota</taxon>
        <taxon>Gammaproteobacteria</taxon>
        <taxon>Lysobacterales</taxon>
        <taxon>Rhodanobacteraceae</taxon>
        <taxon>Dyella</taxon>
    </lineage>
</organism>
<gene>
    <name evidence="2" type="ORF">ISP18_01910</name>
</gene>
<keyword evidence="3" id="KW-1185">Reference proteome</keyword>
<dbReference type="InterPro" id="IPR003423">
    <property type="entry name" value="OMP_efflux"/>
</dbReference>
<dbReference type="Pfam" id="PF02321">
    <property type="entry name" value="OEP"/>
    <property type="match status" value="1"/>
</dbReference>
<dbReference type="SUPFAM" id="SSF56954">
    <property type="entry name" value="Outer membrane efflux proteins (OEP)"/>
    <property type="match status" value="1"/>
</dbReference>
<sequence length="480" mass="52442">MSETVSGDLPVGLLRKDLPRYLRLPRRCGWRLVAVACAVWLTGCATYSPMPLGEGPGAKDVTQLSVDTSTMPLPALRTHRFDLSHGMDATDVAILAVANNPDLKVMRDQLGVARAQSFAAGLLPDPQISINQEYLTHPVPGYVTSYAYGISEDITSLLLRSTRKAAANAQADQVNLDLLWTEWQTIAQARLLFNQVVSLRDQQQRLAAEQAALLPVDGYVRKALQDGNLTYDAASAGLNAYADASKRLSDGTVQLLQAEHDLRLLLGLAPEAPLDLVGESFQASPTPDQVEVALASLPQRRPDLLALQAGYKAQEATLRGAIRAQFPALTFGVDRQKDNSGVPSHGINIGFTLPLFDRNRGNIAIEKATRQQLKDDYENRVLTTRNDIRQLMLDQDTLARQREQSQTQSTRLDEARRAAESAWQKGLLDWPTYLAIRANALSADMDAITARDQQSQQAIALETLLGSTDLQPSSASTSKP</sequence>
<evidence type="ECO:0000313" key="3">
    <source>
        <dbReference type="Proteomes" id="UP001620409"/>
    </source>
</evidence>
<dbReference type="InterPro" id="IPR010131">
    <property type="entry name" value="MdtP/NodT-like"/>
</dbReference>
<comment type="similarity">
    <text evidence="1">Belongs to the outer membrane factor (OMF) (TC 1.B.17) family.</text>
</comment>
<dbReference type="PANTHER" id="PTHR30203:SF24">
    <property type="entry name" value="BLR4935 PROTEIN"/>
    <property type="match status" value="1"/>
</dbReference>
<comment type="caution">
    <text evidence="2">The sequence shown here is derived from an EMBL/GenBank/DDBJ whole genome shotgun (WGS) entry which is preliminary data.</text>
</comment>
<dbReference type="EMBL" id="JADIKI010000021">
    <property type="protein sequence ID" value="MFK2853352.1"/>
    <property type="molecule type" value="Genomic_DNA"/>
</dbReference>
<name>A0ABW8IDV4_9GAMM</name>
<reference evidence="2 3" key="1">
    <citation type="submission" date="2020-10" db="EMBL/GenBank/DDBJ databases">
        <title>Phylogeny of dyella-like bacteria.</title>
        <authorList>
            <person name="Fu J."/>
        </authorList>
    </citation>
    <scope>NUCLEOTIDE SEQUENCE [LARGE SCALE GENOMIC DNA]</scope>
    <source>
        <strain evidence="2 3">DHG40</strain>
    </source>
</reference>
<proteinExistence type="inferred from homology"/>
<accession>A0ABW8IDV4</accession>